<keyword evidence="3" id="KW-1185">Reference proteome</keyword>
<evidence type="ECO:0000313" key="3">
    <source>
        <dbReference type="Proteomes" id="UP000053328"/>
    </source>
</evidence>
<dbReference type="OrthoDB" id="5428890at2759"/>
<dbReference type="Proteomes" id="UP000053328">
    <property type="component" value="Unassembled WGS sequence"/>
</dbReference>
<dbReference type="RefSeq" id="XP_016230818.1">
    <property type="nucleotide sequence ID" value="XM_016385874.1"/>
</dbReference>
<keyword evidence="1" id="KW-0812">Transmembrane</keyword>
<dbReference type="GeneID" id="27338649"/>
<evidence type="ECO:0000313" key="2">
    <source>
        <dbReference type="EMBL" id="KIW10602.1"/>
    </source>
</evidence>
<reference evidence="2 3" key="1">
    <citation type="submission" date="2015-01" db="EMBL/GenBank/DDBJ databases">
        <title>The Genome Sequence of Exophiala spinifera CBS89968.</title>
        <authorList>
            <consortium name="The Broad Institute Genomics Platform"/>
            <person name="Cuomo C."/>
            <person name="de Hoog S."/>
            <person name="Gorbushina A."/>
            <person name="Stielow B."/>
            <person name="Teixiera M."/>
            <person name="Abouelleil A."/>
            <person name="Chapman S.B."/>
            <person name="Priest M."/>
            <person name="Young S.K."/>
            <person name="Wortman J."/>
            <person name="Nusbaum C."/>
            <person name="Birren B."/>
        </authorList>
    </citation>
    <scope>NUCLEOTIDE SEQUENCE [LARGE SCALE GENOMIC DNA]</scope>
    <source>
        <strain evidence="2 3">CBS 89968</strain>
    </source>
</reference>
<gene>
    <name evidence="2" type="ORF">PV08_11566</name>
</gene>
<proteinExistence type="predicted"/>
<dbReference type="EMBL" id="KN847500">
    <property type="protein sequence ID" value="KIW10602.1"/>
    <property type="molecule type" value="Genomic_DNA"/>
</dbReference>
<dbReference type="AlphaFoldDB" id="A0A0D1ZC65"/>
<dbReference type="HOGENOM" id="CLU_053383_3_0_1"/>
<accession>A0A0D1ZC65</accession>
<dbReference type="VEuPathDB" id="FungiDB:PV08_11566"/>
<keyword evidence="1" id="KW-1133">Transmembrane helix</keyword>
<keyword evidence="1" id="KW-0472">Membrane</keyword>
<protein>
    <submittedName>
        <fullName evidence="2">Uncharacterized protein</fullName>
    </submittedName>
</protein>
<feature type="transmembrane region" description="Helical" evidence="1">
    <location>
        <begin position="108"/>
        <end position="128"/>
    </location>
</feature>
<evidence type="ECO:0000256" key="1">
    <source>
        <dbReference type="SAM" id="Phobius"/>
    </source>
</evidence>
<organism evidence="2 3">
    <name type="scientific">Exophiala spinifera</name>
    <dbReference type="NCBI Taxonomy" id="91928"/>
    <lineage>
        <taxon>Eukaryota</taxon>
        <taxon>Fungi</taxon>
        <taxon>Dikarya</taxon>
        <taxon>Ascomycota</taxon>
        <taxon>Pezizomycotina</taxon>
        <taxon>Eurotiomycetes</taxon>
        <taxon>Chaetothyriomycetidae</taxon>
        <taxon>Chaetothyriales</taxon>
        <taxon>Herpotrichiellaceae</taxon>
        <taxon>Exophiala</taxon>
    </lineage>
</organism>
<name>A0A0D1ZC65_9EURO</name>
<sequence length="142" mass="16678">MDLFSRSGLFPNGLFDETRRTLNILVPLFAPSASKWFKQEMSAGFFSSGRPRYRPDPAVAASGSMSQEQRKLEHFTYFRDRLVILKEEYDAHEPQSVMQYWYDYRKPAQWWTFWIAVLVFIFGVTQVIEGAIQCYKAYHPST</sequence>